<name>F9XRW9_ZYMTI</name>
<organism evidence="1 2">
    <name type="scientific">Zymoseptoria tritici (strain CBS 115943 / IPO323)</name>
    <name type="common">Speckled leaf blotch fungus</name>
    <name type="synonym">Septoria tritici</name>
    <dbReference type="NCBI Taxonomy" id="336722"/>
    <lineage>
        <taxon>Eukaryota</taxon>
        <taxon>Fungi</taxon>
        <taxon>Dikarya</taxon>
        <taxon>Ascomycota</taxon>
        <taxon>Pezizomycotina</taxon>
        <taxon>Dothideomycetes</taxon>
        <taxon>Dothideomycetidae</taxon>
        <taxon>Mycosphaerellales</taxon>
        <taxon>Mycosphaerellaceae</taxon>
        <taxon>Zymoseptoria</taxon>
    </lineage>
</organism>
<dbReference type="RefSeq" id="XP_003847016.1">
    <property type="nucleotide sequence ID" value="XM_003846968.1"/>
</dbReference>
<evidence type="ECO:0000313" key="2">
    <source>
        <dbReference type="Proteomes" id="UP000008062"/>
    </source>
</evidence>
<dbReference type="GeneID" id="13399411"/>
<accession>F9XRW9</accession>
<dbReference type="HOGENOM" id="CLU_2293923_0_0_1"/>
<protein>
    <submittedName>
        <fullName evidence="1">Uncharacterized protein</fullName>
    </submittedName>
</protein>
<dbReference type="Proteomes" id="UP000008062">
    <property type="component" value="Chromosome 19"/>
</dbReference>
<proteinExistence type="predicted"/>
<dbReference type="InParanoid" id="F9XRW9"/>
<dbReference type="AlphaFoldDB" id="F9XRW9"/>
<gene>
    <name evidence="1" type="ORF">MYCGRDRAFT_97963</name>
</gene>
<keyword evidence="2" id="KW-1185">Reference proteome</keyword>
<dbReference type="KEGG" id="ztr:MYCGRDRAFT_97963"/>
<reference evidence="1 2" key="1">
    <citation type="journal article" date="2011" name="PLoS Genet.">
        <title>Finished genome of the fungal wheat pathogen Mycosphaerella graminicola reveals dispensome structure, chromosome plasticity, and stealth pathogenesis.</title>
        <authorList>
            <person name="Goodwin S.B."/>
            <person name="Ben M'barek S."/>
            <person name="Dhillon B."/>
            <person name="Wittenberg A.H.J."/>
            <person name="Crane C.F."/>
            <person name="Hane J.K."/>
            <person name="Foster A.J."/>
            <person name="Van der Lee T.A.J."/>
            <person name="Grimwood J."/>
            <person name="Aerts A."/>
            <person name="Antoniw J."/>
            <person name="Bailey A."/>
            <person name="Bluhm B."/>
            <person name="Bowler J."/>
            <person name="Bristow J."/>
            <person name="van der Burgt A."/>
            <person name="Canto-Canche B."/>
            <person name="Churchill A.C.L."/>
            <person name="Conde-Ferraez L."/>
            <person name="Cools H.J."/>
            <person name="Coutinho P.M."/>
            <person name="Csukai M."/>
            <person name="Dehal P."/>
            <person name="De Wit P."/>
            <person name="Donzelli B."/>
            <person name="van de Geest H.C."/>
            <person name="van Ham R.C.H.J."/>
            <person name="Hammond-Kosack K.E."/>
            <person name="Henrissat B."/>
            <person name="Kilian A."/>
            <person name="Kobayashi A.K."/>
            <person name="Koopmann E."/>
            <person name="Kourmpetis Y."/>
            <person name="Kuzniar A."/>
            <person name="Lindquist E."/>
            <person name="Lombard V."/>
            <person name="Maliepaard C."/>
            <person name="Martins N."/>
            <person name="Mehrabi R."/>
            <person name="Nap J.P.H."/>
            <person name="Ponomarenko A."/>
            <person name="Rudd J.J."/>
            <person name="Salamov A."/>
            <person name="Schmutz J."/>
            <person name="Schouten H.J."/>
            <person name="Shapiro H."/>
            <person name="Stergiopoulos I."/>
            <person name="Torriani S.F.F."/>
            <person name="Tu H."/>
            <person name="de Vries R.P."/>
            <person name="Waalwijk C."/>
            <person name="Ware S.B."/>
            <person name="Wiebenga A."/>
            <person name="Zwiers L.-H."/>
            <person name="Oliver R.P."/>
            <person name="Grigoriev I.V."/>
            <person name="Kema G.H.J."/>
        </authorList>
    </citation>
    <scope>NUCLEOTIDE SEQUENCE [LARGE SCALE GENOMIC DNA]</scope>
    <source>
        <strain evidence="2">CBS 115943 / IPO323</strain>
    </source>
</reference>
<sequence length="101" mass="11851">MTFGGHFLPPNQIHRFASVCEWQLANPDSAALNEDPIKTVRMYLLLTAKHLRNKRNKKEDWAEEFGGEQIVRLFDQTLERIDPRLTRNCVLKPFSRRGSKR</sequence>
<evidence type="ECO:0000313" key="1">
    <source>
        <dbReference type="EMBL" id="EGP81992.1"/>
    </source>
</evidence>
<dbReference type="EMBL" id="CM001214">
    <property type="protein sequence ID" value="EGP81992.1"/>
    <property type="molecule type" value="Genomic_DNA"/>
</dbReference>